<gene>
    <name evidence="3 4" type="primary">LOC115738129</name>
</gene>
<dbReference type="RefSeq" id="XP_048140675.1">
    <property type="nucleotide sequence ID" value="XM_048284718.1"/>
</dbReference>
<evidence type="ECO:0000256" key="1">
    <source>
        <dbReference type="SAM" id="Phobius"/>
    </source>
</evidence>
<keyword evidence="2" id="KW-1185">Reference proteome</keyword>
<keyword evidence="1" id="KW-0812">Transmembrane</keyword>
<dbReference type="InterPro" id="IPR006461">
    <property type="entry name" value="PLAC_motif_containing"/>
</dbReference>
<dbReference type="AlphaFoldDB" id="A0A8B8NVG9"/>
<keyword evidence="1" id="KW-0472">Membrane</keyword>
<evidence type="ECO:0000313" key="4">
    <source>
        <dbReference type="RefSeq" id="XP_048140675.1"/>
    </source>
</evidence>
<accession>A0A8B8NVG9</accession>
<name>A0A8B8NVG9_9MYRT</name>
<dbReference type="GeneID" id="115738129"/>
<sequence length="173" mass="19567">MDKDKTTENGGDPKAGELICKNSSNLRADDSGNPWSTGLFDCHEHKMNALMTFCFPYATFGQISEVLDAGEMTCPLGSYIYLLMMSALCTQWLMGSKYRSKLRRRYNLVEAPYGDVISHIFCPYCALCQEFRELKNKGLDPSLGWNGVLAEQRGTEYPDHQMKVPPPYQAMKK</sequence>
<evidence type="ECO:0000313" key="3">
    <source>
        <dbReference type="RefSeq" id="XP_030526520.1"/>
    </source>
</evidence>
<dbReference type="Pfam" id="PF04749">
    <property type="entry name" value="PLAC8"/>
    <property type="match status" value="1"/>
</dbReference>
<protein>
    <submittedName>
        <fullName evidence="3 4">Protein PLANT CADMIUM RESISTANCE 8-like</fullName>
    </submittedName>
</protein>
<proteinExistence type="predicted"/>
<dbReference type="OrthoDB" id="1045822at2759"/>
<dbReference type="KEGG" id="rarg:115738129"/>
<reference evidence="3" key="1">
    <citation type="submission" date="2025-04" db="UniProtKB">
        <authorList>
            <consortium name="RefSeq"/>
        </authorList>
    </citation>
    <scope>IDENTIFICATION</scope>
    <source>
        <tissue evidence="4">Leaf</tissue>
    </source>
</reference>
<organism evidence="2 3">
    <name type="scientific">Rhodamnia argentea</name>
    <dbReference type="NCBI Taxonomy" id="178133"/>
    <lineage>
        <taxon>Eukaryota</taxon>
        <taxon>Viridiplantae</taxon>
        <taxon>Streptophyta</taxon>
        <taxon>Embryophyta</taxon>
        <taxon>Tracheophyta</taxon>
        <taxon>Spermatophyta</taxon>
        <taxon>Magnoliopsida</taxon>
        <taxon>eudicotyledons</taxon>
        <taxon>Gunneridae</taxon>
        <taxon>Pentapetalae</taxon>
        <taxon>rosids</taxon>
        <taxon>malvids</taxon>
        <taxon>Myrtales</taxon>
        <taxon>Myrtaceae</taxon>
        <taxon>Myrtoideae</taxon>
        <taxon>Myrteae</taxon>
        <taxon>Australasian group</taxon>
        <taxon>Rhodamnia</taxon>
    </lineage>
</organism>
<feature type="transmembrane region" description="Helical" evidence="1">
    <location>
        <begin position="76"/>
        <end position="95"/>
    </location>
</feature>
<dbReference type="NCBIfam" id="TIGR01571">
    <property type="entry name" value="A_thal_Cys_rich"/>
    <property type="match status" value="1"/>
</dbReference>
<dbReference type="Proteomes" id="UP000827889">
    <property type="component" value="Chromosome 8"/>
</dbReference>
<evidence type="ECO:0000313" key="2">
    <source>
        <dbReference type="Proteomes" id="UP000827889"/>
    </source>
</evidence>
<dbReference type="RefSeq" id="XP_030526520.1">
    <property type="nucleotide sequence ID" value="XM_030670660.1"/>
</dbReference>
<keyword evidence="1" id="KW-1133">Transmembrane helix</keyword>
<dbReference type="PANTHER" id="PTHR15907">
    <property type="entry name" value="DUF614 FAMILY PROTEIN-RELATED"/>
    <property type="match status" value="1"/>
</dbReference>